<sequence length="130" mass="14001">MPLKITSVSNSTTTVALSDLQHLHHGFSASVSSPIPRFPSAQPSPRRSRHVTAAHRLHHHLLQQLGSPYVHAISAAPKLYHRASDQVPGSSISDLALIASSIPDPSISGDSLIRNHGDLDLRLVVSDHLH</sequence>
<organism evidence="1 2">
    <name type="scientific">Tetracentron sinense</name>
    <name type="common">Spur-leaf</name>
    <dbReference type="NCBI Taxonomy" id="13715"/>
    <lineage>
        <taxon>Eukaryota</taxon>
        <taxon>Viridiplantae</taxon>
        <taxon>Streptophyta</taxon>
        <taxon>Embryophyta</taxon>
        <taxon>Tracheophyta</taxon>
        <taxon>Spermatophyta</taxon>
        <taxon>Magnoliopsida</taxon>
        <taxon>Trochodendrales</taxon>
        <taxon>Trochodendraceae</taxon>
        <taxon>Tetracentron</taxon>
    </lineage>
</organism>
<dbReference type="AlphaFoldDB" id="A0A834YEQ2"/>
<dbReference type="EMBL" id="JABCRI010000021">
    <property type="protein sequence ID" value="KAF8380358.1"/>
    <property type="molecule type" value="Genomic_DNA"/>
</dbReference>
<gene>
    <name evidence="1" type="ORF">HHK36_027843</name>
</gene>
<protein>
    <submittedName>
        <fullName evidence="1">Uncharacterized protein</fullName>
    </submittedName>
</protein>
<reference evidence="1 2" key="1">
    <citation type="submission" date="2020-04" db="EMBL/GenBank/DDBJ databases">
        <title>Plant Genome Project.</title>
        <authorList>
            <person name="Zhang R.-G."/>
        </authorList>
    </citation>
    <scope>NUCLEOTIDE SEQUENCE [LARGE SCALE GENOMIC DNA]</scope>
    <source>
        <strain evidence="1">YNK0</strain>
        <tissue evidence="1">Leaf</tissue>
    </source>
</reference>
<dbReference type="Proteomes" id="UP000655225">
    <property type="component" value="Unassembled WGS sequence"/>
</dbReference>
<evidence type="ECO:0000313" key="1">
    <source>
        <dbReference type="EMBL" id="KAF8380358.1"/>
    </source>
</evidence>
<keyword evidence="2" id="KW-1185">Reference proteome</keyword>
<accession>A0A834YEQ2</accession>
<comment type="caution">
    <text evidence="1">The sequence shown here is derived from an EMBL/GenBank/DDBJ whole genome shotgun (WGS) entry which is preliminary data.</text>
</comment>
<name>A0A834YEQ2_TETSI</name>
<proteinExistence type="predicted"/>
<evidence type="ECO:0000313" key="2">
    <source>
        <dbReference type="Proteomes" id="UP000655225"/>
    </source>
</evidence>